<organism evidence="1 2">
    <name type="scientific">Caerostris extrusa</name>
    <name type="common">Bark spider</name>
    <name type="synonym">Caerostris bankana</name>
    <dbReference type="NCBI Taxonomy" id="172846"/>
    <lineage>
        <taxon>Eukaryota</taxon>
        <taxon>Metazoa</taxon>
        <taxon>Ecdysozoa</taxon>
        <taxon>Arthropoda</taxon>
        <taxon>Chelicerata</taxon>
        <taxon>Arachnida</taxon>
        <taxon>Araneae</taxon>
        <taxon>Araneomorphae</taxon>
        <taxon>Entelegynae</taxon>
        <taxon>Araneoidea</taxon>
        <taxon>Araneidae</taxon>
        <taxon>Caerostris</taxon>
    </lineage>
</organism>
<evidence type="ECO:0000313" key="1">
    <source>
        <dbReference type="EMBL" id="GIX83014.1"/>
    </source>
</evidence>
<comment type="caution">
    <text evidence="1">The sequence shown here is derived from an EMBL/GenBank/DDBJ whole genome shotgun (WGS) entry which is preliminary data.</text>
</comment>
<evidence type="ECO:0000313" key="2">
    <source>
        <dbReference type="Proteomes" id="UP001054945"/>
    </source>
</evidence>
<proteinExistence type="predicted"/>
<keyword evidence="2" id="KW-1185">Reference proteome</keyword>
<name>A0AAV4NF69_CAEEX</name>
<sequence>MLIKTCLWVEIPYKTITVQHQCKEKVSNYTTKVANHFFGCYLRSYGHCTFAHDSMQDSLPPQHDLPFQAEIDSPDNCLQYVPLEEEGVRISFSVH</sequence>
<accession>A0AAV4NF69</accession>
<protein>
    <submittedName>
        <fullName evidence="1">Uncharacterized protein</fullName>
    </submittedName>
</protein>
<dbReference type="EMBL" id="BPLR01020826">
    <property type="protein sequence ID" value="GIX83014.1"/>
    <property type="molecule type" value="Genomic_DNA"/>
</dbReference>
<dbReference type="AlphaFoldDB" id="A0AAV4NF69"/>
<reference evidence="1 2" key="1">
    <citation type="submission" date="2021-06" db="EMBL/GenBank/DDBJ databases">
        <title>Caerostris extrusa draft genome.</title>
        <authorList>
            <person name="Kono N."/>
            <person name="Arakawa K."/>
        </authorList>
    </citation>
    <scope>NUCLEOTIDE SEQUENCE [LARGE SCALE GENOMIC DNA]</scope>
</reference>
<dbReference type="Proteomes" id="UP001054945">
    <property type="component" value="Unassembled WGS sequence"/>
</dbReference>
<gene>
    <name evidence="1" type="ORF">CEXT_220061</name>
</gene>